<dbReference type="EMBL" id="JBGBPQ010000026">
    <property type="protein sequence ID" value="KAL1499109.1"/>
    <property type="molecule type" value="Genomic_DNA"/>
</dbReference>
<evidence type="ECO:0000313" key="3">
    <source>
        <dbReference type="EMBL" id="KAL1499109.1"/>
    </source>
</evidence>
<reference evidence="3 4" key="1">
    <citation type="journal article" date="2024" name="Science">
        <title>Giant polyketide synthase enzymes in the biosynthesis of giant marine polyether toxins.</title>
        <authorList>
            <person name="Fallon T.R."/>
            <person name="Shende V.V."/>
            <person name="Wierzbicki I.H."/>
            <person name="Pendleton A.L."/>
            <person name="Watervoot N.F."/>
            <person name="Auber R.P."/>
            <person name="Gonzalez D.J."/>
            <person name="Wisecaver J.H."/>
            <person name="Moore B.S."/>
        </authorList>
    </citation>
    <scope>NUCLEOTIDE SEQUENCE [LARGE SCALE GENOMIC DNA]</scope>
    <source>
        <strain evidence="3 4">12B1</strain>
    </source>
</reference>
<comment type="caution">
    <text evidence="3">The sequence shown here is derived from an EMBL/GenBank/DDBJ whole genome shotgun (WGS) entry which is preliminary data.</text>
</comment>
<keyword evidence="2" id="KW-1133">Transmembrane helix</keyword>
<gene>
    <name evidence="3" type="ORF">AB1Y20_013621</name>
</gene>
<dbReference type="Proteomes" id="UP001515480">
    <property type="component" value="Unassembled WGS sequence"/>
</dbReference>
<feature type="transmembrane region" description="Helical" evidence="2">
    <location>
        <begin position="84"/>
        <end position="107"/>
    </location>
</feature>
<feature type="region of interest" description="Disordered" evidence="1">
    <location>
        <begin position="1"/>
        <end position="32"/>
    </location>
</feature>
<keyword evidence="4" id="KW-1185">Reference proteome</keyword>
<evidence type="ECO:0000256" key="2">
    <source>
        <dbReference type="SAM" id="Phobius"/>
    </source>
</evidence>
<evidence type="ECO:0008006" key="5">
    <source>
        <dbReference type="Google" id="ProtNLM"/>
    </source>
</evidence>
<evidence type="ECO:0000256" key="1">
    <source>
        <dbReference type="SAM" id="MobiDB-lite"/>
    </source>
</evidence>
<sequence>MSAPPPALPPLSPALPSRVPLDAAPSEATHPEEIEFDPPLGKVPNFTFSHPVLVGSVDRWRKNGGSTRLLQILKHGSNAKSFRVLVVVSAAMVAVPAVVMLASYAVLVDLLVRAPSAADRMMYAGIAAMISVQVVVIAFLVYAFNERDEPDATRDDDKKDK</sequence>
<name>A0AB34IIA3_PRYPA</name>
<accession>A0AB34IIA3</accession>
<feature type="transmembrane region" description="Helical" evidence="2">
    <location>
        <begin position="122"/>
        <end position="144"/>
    </location>
</feature>
<keyword evidence="2" id="KW-0812">Transmembrane</keyword>
<protein>
    <recommendedName>
        <fullName evidence="5">Vacuolar ATPase assembly integral membrane protein VMA21 homolog</fullName>
    </recommendedName>
</protein>
<evidence type="ECO:0000313" key="4">
    <source>
        <dbReference type="Proteomes" id="UP001515480"/>
    </source>
</evidence>
<keyword evidence="2" id="KW-0472">Membrane</keyword>
<organism evidence="3 4">
    <name type="scientific">Prymnesium parvum</name>
    <name type="common">Toxic golden alga</name>
    <dbReference type="NCBI Taxonomy" id="97485"/>
    <lineage>
        <taxon>Eukaryota</taxon>
        <taxon>Haptista</taxon>
        <taxon>Haptophyta</taxon>
        <taxon>Prymnesiophyceae</taxon>
        <taxon>Prymnesiales</taxon>
        <taxon>Prymnesiaceae</taxon>
        <taxon>Prymnesium</taxon>
    </lineage>
</organism>
<feature type="compositionally biased region" description="Pro residues" evidence="1">
    <location>
        <begin position="1"/>
        <end position="13"/>
    </location>
</feature>
<proteinExistence type="predicted"/>
<dbReference type="AlphaFoldDB" id="A0AB34IIA3"/>